<protein>
    <submittedName>
        <fullName evidence="2">Uncharacterized protein</fullName>
    </submittedName>
</protein>
<organism evidence="2 3">
    <name type="scientific">Zymoseptoria brevis</name>
    <dbReference type="NCBI Taxonomy" id="1047168"/>
    <lineage>
        <taxon>Eukaryota</taxon>
        <taxon>Fungi</taxon>
        <taxon>Dikarya</taxon>
        <taxon>Ascomycota</taxon>
        <taxon>Pezizomycotina</taxon>
        <taxon>Dothideomycetes</taxon>
        <taxon>Dothideomycetidae</taxon>
        <taxon>Mycosphaerellales</taxon>
        <taxon>Mycosphaerellaceae</taxon>
        <taxon>Zymoseptoria</taxon>
    </lineage>
</organism>
<dbReference type="AlphaFoldDB" id="A0A0F4GNG7"/>
<gene>
    <name evidence="2" type="ORF">TI39_contig465g00001</name>
</gene>
<dbReference type="EMBL" id="LAFY01000457">
    <property type="protein sequence ID" value="KJX97750.1"/>
    <property type="molecule type" value="Genomic_DNA"/>
</dbReference>
<evidence type="ECO:0000313" key="2">
    <source>
        <dbReference type="EMBL" id="KJX97750.1"/>
    </source>
</evidence>
<name>A0A0F4GNG7_9PEZI</name>
<evidence type="ECO:0000256" key="1">
    <source>
        <dbReference type="SAM" id="MobiDB-lite"/>
    </source>
</evidence>
<reference evidence="2 3" key="1">
    <citation type="submission" date="2015-03" db="EMBL/GenBank/DDBJ databases">
        <title>RNA-seq based gene annotation and comparative genomics of four Zymoseptoria species reveal species-specific pathogenicity related genes and transposable element activity.</title>
        <authorList>
            <person name="Grandaubert J."/>
            <person name="Bhattacharyya A."/>
            <person name="Stukenbrock E.H."/>
        </authorList>
    </citation>
    <scope>NUCLEOTIDE SEQUENCE [LARGE SCALE GENOMIC DNA]</scope>
    <source>
        <strain evidence="2 3">Zb18110</strain>
    </source>
</reference>
<feature type="compositionally biased region" description="Polar residues" evidence="1">
    <location>
        <begin position="16"/>
        <end position="36"/>
    </location>
</feature>
<proteinExistence type="predicted"/>
<evidence type="ECO:0000313" key="3">
    <source>
        <dbReference type="Proteomes" id="UP000033647"/>
    </source>
</evidence>
<sequence>MVRERKAPAGSWPRASLSQTHTTTPAARKQPASNDSAADLEREAAEAAEAQLLREMLQTKYQEQCSEQLLRELQDSLK</sequence>
<feature type="region of interest" description="Disordered" evidence="1">
    <location>
        <begin position="1"/>
        <end position="44"/>
    </location>
</feature>
<comment type="caution">
    <text evidence="2">The sequence shown here is derived from an EMBL/GenBank/DDBJ whole genome shotgun (WGS) entry which is preliminary data.</text>
</comment>
<accession>A0A0F4GNG7</accession>
<keyword evidence="3" id="KW-1185">Reference proteome</keyword>
<dbReference type="Proteomes" id="UP000033647">
    <property type="component" value="Unassembled WGS sequence"/>
</dbReference>